<feature type="compositionally biased region" description="Low complexity" evidence="4">
    <location>
        <begin position="212"/>
        <end position="228"/>
    </location>
</feature>
<dbReference type="EC" id="3.1.26.4" evidence="2"/>
<dbReference type="CDD" id="cd03714">
    <property type="entry name" value="RT_DIRS1"/>
    <property type="match status" value="1"/>
</dbReference>
<feature type="region of interest" description="Disordered" evidence="4">
    <location>
        <begin position="982"/>
        <end position="1006"/>
    </location>
</feature>
<accession>A0ABQ8L759</accession>
<evidence type="ECO:0000256" key="1">
    <source>
        <dbReference type="ARBA" id="ARBA00010879"/>
    </source>
</evidence>
<evidence type="ECO:0000256" key="3">
    <source>
        <dbReference type="ARBA" id="ARBA00023125"/>
    </source>
</evidence>
<keyword evidence="7" id="KW-1185">Reference proteome</keyword>
<feature type="domain" description="Reverse transcriptase" evidence="5">
    <location>
        <begin position="499"/>
        <end position="693"/>
    </location>
</feature>
<dbReference type="Gene3D" id="3.10.10.10">
    <property type="entry name" value="HIV Type 1 Reverse Transcriptase, subunit A, domain 1"/>
    <property type="match status" value="1"/>
</dbReference>
<dbReference type="InterPro" id="IPR010998">
    <property type="entry name" value="Integrase_recombinase_N"/>
</dbReference>
<evidence type="ECO:0000259" key="5">
    <source>
        <dbReference type="PROSITE" id="PS50878"/>
    </source>
</evidence>
<name>A0ABQ8L759_LABRO</name>
<feature type="region of interest" description="Disordered" evidence="4">
    <location>
        <begin position="65"/>
        <end position="118"/>
    </location>
</feature>
<reference evidence="6 7" key="1">
    <citation type="submission" date="2022-01" db="EMBL/GenBank/DDBJ databases">
        <title>A high-quality chromosome-level genome assembly of rohu carp, Labeo rohita.</title>
        <authorList>
            <person name="Arick M.A. II"/>
            <person name="Hsu C.-Y."/>
            <person name="Magbanua Z."/>
            <person name="Pechanova O."/>
            <person name="Grover C."/>
            <person name="Miller E."/>
            <person name="Thrash A."/>
            <person name="Ezzel L."/>
            <person name="Alam S."/>
            <person name="Benzie J."/>
            <person name="Hamilton M."/>
            <person name="Karsi A."/>
            <person name="Lawrence M.L."/>
            <person name="Peterson D.G."/>
        </authorList>
    </citation>
    <scope>NUCLEOTIDE SEQUENCE [LARGE SCALE GENOMIC DNA]</scope>
    <source>
        <strain evidence="7">BAU-BD-2019</strain>
        <tissue evidence="6">Blood</tissue>
    </source>
</reference>
<keyword evidence="3" id="KW-0238">DNA-binding</keyword>
<evidence type="ECO:0000313" key="7">
    <source>
        <dbReference type="Proteomes" id="UP000830375"/>
    </source>
</evidence>
<sequence length="1279" mass="139385">MAHSSIATGFPLTCKLCPNNLLPDDGHEFCPSCLGVQHLKEALTDPCLHCNLLPMSERQRRLAELDPSTTVKLGQLDATPPRSKKRRVSAAAGTAPPSKKKAASRSDEYSRMEENSLSKTVSVLSSEMAELKRLLQSLQPVTCASPVKTTQEDVNVQNQGAGEESLDSPCFSDLDVLSTSASDSFFNDHGDTVDVAVQPSPQDAFAGHPAAEGSSEGSVQSSGQVQSSSDDTLAVLRMAIARLGLDELPAQSAQTNIFFRQPTAATSFAMPPCKDFVAEFSNALTGSGPPKRHSKIAQTLASMTEADSIGMGRAPEIEQPVAALVVSPDEALRGNVRCPSAQCGRTDTLLNKAYESVAYVTRTENTICQLLLAATSTLEPANVDSSISQFLQTALLAMGHVTRELGNLTATLLAARRQVWLAQARLPEDCKKTLRDLPFVPGHLFGPNVPELLEKRVKLSEATRQLTQVQRNPTFKIPAAQNRQRYATMDHRFRQHAAPQSQPHQRPRVTEDARVSRLPQRQLPGGPRQRPPMISKGGPILDLRHLNLFLKVLPFRMLRTADVLWSVAADDWFVSVDLKDAYFHVPIAVHHRKFLRFSFQNQAYQFKVLPFGLSLAPSVFTRCVSTALSPLWMRGMRILPYLDDCLLCAPTRQQAMQDSKLLLRHVQKLGFSVNETKSCLIPAQTTVFIGMTLNSRLMSVSLSHEHVTNILQLLARFQPGVSLHYRMLHTCVEAVETGGVSEGRRASGCCSLSTGVGHNRRFPHELGGNVESEGYLWAMDTYSGQRTYQSAGTTCSVHGSKVFLASPARPPCSRSVRQYLNSVPSEPPGWHKVPQVSTAYSQDPDMVLTKTCFTEGGSYFGSMQPDSGSSFQESITSGGMEASSRCSAGNLATVWKGRGGSLCFREDHSLSLMVRKDRSVQSLGAGCTVSRMAMLLTICISSNPSAMGDVTQNLPVQAQSATCGTTVASQTMVSFVAETSDRQSVAASPQKGPSLPAGGQHLAPGPSSSAALGFAIGINSPLEHCDPAVIHTISNARASSTRQIYASRWKLFSAWCEEHALNPATCDIPSVLRFLQRLLEEGKAAATLKVYVAAISAHHVPVEGSSLGSHKLVCSFLKGARRLKPARNPHFPVWDLPTVLSFLCSSQFEPLQSIDIKWISLKTVFLLAVASAKRVGELHALSVNELCLRWLPDNSGVVLRPNPSFLPKLNWPLFRLLQVLIRGHLIILGCFQKSFLGGYLHCRYLGFSVHVCQVGGIPHDFVEFFVTRNAREKRAKAEC</sequence>
<dbReference type="InterPro" id="IPR043502">
    <property type="entry name" value="DNA/RNA_pol_sf"/>
</dbReference>
<feature type="compositionally biased region" description="Low complexity" evidence="4">
    <location>
        <begin position="517"/>
        <end position="532"/>
    </location>
</feature>
<evidence type="ECO:0000313" key="6">
    <source>
        <dbReference type="EMBL" id="KAI2646260.1"/>
    </source>
</evidence>
<dbReference type="SUPFAM" id="SSF47823">
    <property type="entry name" value="lambda integrase-like, N-terminal domain"/>
    <property type="match status" value="1"/>
</dbReference>
<evidence type="ECO:0000256" key="2">
    <source>
        <dbReference type="ARBA" id="ARBA00012180"/>
    </source>
</evidence>
<dbReference type="EMBL" id="JACTAM010001577">
    <property type="protein sequence ID" value="KAI2646260.1"/>
    <property type="molecule type" value="Genomic_DNA"/>
</dbReference>
<dbReference type="InterPro" id="IPR043128">
    <property type="entry name" value="Rev_trsase/Diguanyl_cyclase"/>
</dbReference>
<feature type="compositionally biased region" description="Basic and acidic residues" evidence="4">
    <location>
        <begin position="104"/>
        <end position="116"/>
    </location>
</feature>
<feature type="region of interest" description="Disordered" evidence="4">
    <location>
        <begin position="493"/>
        <end position="532"/>
    </location>
</feature>
<dbReference type="PANTHER" id="PTHR33066:SF2">
    <property type="entry name" value="FILAGGRIN-2-LIKE"/>
    <property type="match status" value="1"/>
</dbReference>
<dbReference type="PROSITE" id="PS50878">
    <property type="entry name" value="RT_POL"/>
    <property type="match status" value="1"/>
</dbReference>
<feature type="region of interest" description="Disordered" evidence="4">
    <location>
        <begin position="199"/>
        <end position="228"/>
    </location>
</feature>
<dbReference type="Proteomes" id="UP000830375">
    <property type="component" value="Unassembled WGS sequence"/>
</dbReference>
<proteinExistence type="inferred from homology"/>
<comment type="caution">
    <text evidence="6">The sequence shown here is derived from an EMBL/GenBank/DDBJ whole genome shotgun (WGS) entry which is preliminary data.</text>
</comment>
<organism evidence="6 7">
    <name type="scientific">Labeo rohita</name>
    <name type="common">Indian major carp</name>
    <name type="synonym">Cyprinus rohita</name>
    <dbReference type="NCBI Taxonomy" id="84645"/>
    <lineage>
        <taxon>Eukaryota</taxon>
        <taxon>Metazoa</taxon>
        <taxon>Chordata</taxon>
        <taxon>Craniata</taxon>
        <taxon>Vertebrata</taxon>
        <taxon>Euteleostomi</taxon>
        <taxon>Actinopterygii</taxon>
        <taxon>Neopterygii</taxon>
        <taxon>Teleostei</taxon>
        <taxon>Ostariophysi</taxon>
        <taxon>Cypriniformes</taxon>
        <taxon>Cyprinidae</taxon>
        <taxon>Labeoninae</taxon>
        <taxon>Labeonini</taxon>
        <taxon>Labeo</taxon>
    </lineage>
</organism>
<dbReference type="Pfam" id="PF00078">
    <property type="entry name" value="RVT_1"/>
    <property type="match status" value="1"/>
</dbReference>
<evidence type="ECO:0000256" key="4">
    <source>
        <dbReference type="SAM" id="MobiDB-lite"/>
    </source>
</evidence>
<dbReference type="PANTHER" id="PTHR33066">
    <property type="entry name" value="INTEGRASE_SAM-LIKE_N DOMAIN-CONTAINING PROTEIN"/>
    <property type="match status" value="1"/>
</dbReference>
<comment type="similarity">
    <text evidence="1">Belongs to the beta type-B retroviral polymerase family. HERV class-II K(HML-2) pol subfamily.</text>
</comment>
<dbReference type="InterPro" id="IPR000477">
    <property type="entry name" value="RT_dom"/>
</dbReference>
<dbReference type="Gene3D" id="1.10.150.130">
    <property type="match status" value="1"/>
</dbReference>
<protein>
    <recommendedName>
        <fullName evidence="2">ribonuclease H</fullName>
        <ecNumber evidence="2">3.1.26.4</ecNumber>
    </recommendedName>
</protein>
<gene>
    <name evidence="6" type="ORF">H4Q32_030012</name>
</gene>
<dbReference type="SUPFAM" id="SSF56672">
    <property type="entry name" value="DNA/RNA polymerases"/>
    <property type="match status" value="1"/>
</dbReference>
<dbReference type="Gene3D" id="3.30.70.270">
    <property type="match status" value="1"/>
</dbReference>